<dbReference type="EnsemblPlants" id="Pp3c15_4490V3.1">
    <property type="protein sequence ID" value="PAC:32929528.CDS.1"/>
    <property type="gene ID" value="Pp3c15_4490"/>
</dbReference>
<dbReference type="AlphaFoldDB" id="A0A7I3Z722"/>
<organism evidence="1 2">
    <name type="scientific">Physcomitrium patens</name>
    <name type="common">Spreading-leaved earth moss</name>
    <name type="synonym">Physcomitrella patens</name>
    <dbReference type="NCBI Taxonomy" id="3218"/>
    <lineage>
        <taxon>Eukaryota</taxon>
        <taxon>Viridiplantae</taxon>
        <taxon>Streptophyta</taxon>
        <taxon>Embryophyta</taxon>
        <taxon>Bryophyta</taxon>
        <taxon>Bryophytina</taxon>
        <taxon>Bryopsida</taxon>
        <taxon>Funariidae</taxon>
        <taxon>Funariales</taxon>
        <taxon>Funariaceae</taxon>
        <taxon>Physcomitrium</taxon>
    </lineage>
</organism>
<reference evidence="1 2" key="1">
    <citation type="journal article" date="2008" name="Science">
        <title>The Physcomitrella genome reveals evolutionary insights into the conquest of land by plants.</title>
        <authorList>
            <person name="Rensing S."/>
            <person name="Lang D."/>
            <person name="Zimmer A."/>
            <person name="Terry A."/>
            <person name="Salamov A."/>
            <person name="Shapiro H."/>
            <person name="Nishiyama T."/>
            <person name="Perroud P.-F."/>
            <person name="Lindquist E."/>
            <person name="Kamisugi Y."/>
            <person name="Tanahashi T."/>
            <person name="Sakakibara K."/>
            <person name="Fujita T."/>
            <person name="Oishi K."/>
            <person name="Shin-I T."/>
            <person name="Kuroki Y."/>
            <person name="Toyoda A."/>
            <person name="Suzuki Y."/>
            <person name="Hashimoto A."/>
            <person name="Yamaguchi K."/>
            <person name="Sugano A."/>
            <person name="Kohara Y."/>
            <person name="Fujiyama A."/>
            <person name="Anterola A."/>
            <person name="Aoki S."/>
            <person name="Ashton N."/>
            <person name="Barbazuk W.B."/>
            <person name="Barker E."/>
            <person name="Bennetzen J."/>
            <person name="Bezanilla M."/>
            <person name="Blankenship R."/>
            <person name="Cho S.H."/>
            <person name="Dutcher S."/>
            <person name="Estelle M."/>
            <person name="Fawcett J.A."/>
            <person name="Gundlach H."/>
            <person name="Hanada K."/>
            <person name="Heyl A."/>
            <person name="Hicks K.A."/>
            <person name="Hugh J."/>
            <person name="Lohr M."/>
            <person name="Mayer K."/>
            <person name="Melkozernov A."/>
            <person name="Murata T."/>
            <person name="Nelson D."/>
            <person name="Pils B."/>
            <person name="Prigge M."/>
            <person name="Reiss B."/>
            <person name="Renner T."/>
            <person name="Rombauts S."/>
            <person name="Rushton P."/>
            <person name="Sanderfoot A."/>
            <person name="Schween G."/>
            <person name="Shiu S.-H."/>
            <person name="Stueber K."/>
            <person name="Theodoulou F.L."/>
            <person name="Tu H."/>
            <person name="Van de Peer Y."/>
            <person name="Verrier P.J."/>
            <person name="Waters E."/>
            <person name="Wood A."/>
            <person name="Yang L."/>
            <person name="Cove D."/>
            <person name="Cuming A."/>
            <person name="Hasebe M."/>
            <person name="Lucas S."/>
            <person name="Mishler D.B."/>
            <person name="Reski R."/>
            <person name="Grigoriev I."/>
            <person name="Quatrano R.S."/>
            <person name="Boore J.L."/>
        </authorList>
    </citation>
    <scope>NUCLEOTIDE SEQUENCE [LARGE SCALE GENOMIC DNA]</scope>
    <source>
        <strain evidence="1 2">cv. Gransden 2004</strain>
    </source>
</reference>
<proteinExistence type="predicted"/>
<keyword evidence="2" id="KW-1185">Reference proteome</keyword>
<dbReference type="InParanoid" id="A0A7I3Z722"/>
<dbReference type="Gramene" id="Pp3c15_4490V3.1">
    <property type="protein sequence ID" value="PAC:32929528.CDS.1"/>
    <property type="gene ID" value="Pp3c15_4490"/>
</dbReference>
<dbReference type="EMBL" id="ABEU02000015">
    <property type="status" value="NOT_ANNOTATED_CDS"/>
    <property type="molecule type" value="Genomic_DNA"/>
</dbReference>
<evidence type="ECO:0000313" key="2">
    <source>
        <dbReference type="Proteomes" id="UP000006727"/>
    </source>
</evidence>
<dbReference type="Gramene" id="Pp3c15_4490V3.2">
    <property type="protein sequence ID" value="PAC:32929529.CDS.1"/>
    <property type="gene ID" value="Pp3c15_4490"/>
</dbReference>
<evidence type="ECO:0000313" key="1">
    <source>
        <dbReference type="EnsemblPlants" id="PAC:32929529.CDS.1"/>
    </source>
</evidence>
<name>A0A7I3Z722_PHYPA</name>
<dbReference type="Proteomes" id="UP000006727">
    <property type="component" value="Chromosome 15"/>
</dbReference>
<reference evidence="1" key="3">
    <citation type="submission" date="2020-12" db="UniProtKB">
        <authorList>
            <consortium name="EnsemblPlants"/>
        </authorList>
    </citation>
    <scope>IDENTIFICATION</scope>
</reference>
<accession>A0A7I3Z722</accession>
<sequence length="113" mass="12746">MAENRSTTAPHPPHFYPFSHRPRHRLLLLQIADCRLPHGCCSLSSSSPSSRELRERLCFPGSGPPLFSSPAGCDLAFVVLRRLQLLRYTFVVSLYVTVYWSQYGGTRPCASHK</sequence>
<protein>
    <submittedName>
        <fullName evidence="1">Uncharacterized protein</fullName>
    </submittedName>
</protein>
<dbReference type="EnsemblPlants" id="Pp3c15_4490V3.2">
    <property type="protein sequence ID" value="PAC:32929529.CDS.1"/>
    <property type="gene ID" value="Pp3c15_4490"/>
</dbReference>
<reference evidence="1 2" key="2">
    <citation type="journal article" date="2018" name="Plant J.">
        <title>The Physcomitrella patens chromosome-scale assembly reveals moss genome structure and evolution.</title>
        <authorList>
            <person name="Lang D."/>
            <person name="Ullrich K.K."/>
            <person name="Murat F."/>
            <person name="Fuchs J."/>
            <person name="Jenkins J."/>
            <person name="Haas F.B."/>
            <person name="Piednoel M."/>
            <person name="Gundlach H."/>
            <person name="Van Bel M."/>
            <person name="Meyberg R."/>
            <person name="Vives C."/>
            <person name="Morata J."/>
            <person name="Symeonidi A."/>
            <person name="Hiss M."/>
            <person name="Muchero W."/>
            <person name="Kamisugi Y."/>
            <person name="Saleh O."/>
            <person name="Blanc G."/>
            <person name="Decker E.L."/>
            <person name="van Gessel N."/>
            <person name="Grimwood J."/>
            <person name="Hayes R.D."/>
            <person name="Graham S.W."/>
            <person name="Gunter L.E."/>
            <person name="McDaniel S.F."/>
            <person name="Hoernstein S.N.W."/>
            <person name="Larsson A."/>
            <person name="Li F.W."/>
            <person name="Perroud P.F."/>
            <person name="Phillips J."/>
            <person name="Ranjan P."/>
            <person name="Rokshar D.S."/>
            <person name="Rothfels C.J."/>
            <person name="Schneider L."/>
            <person name="Shu S."/>
            <person name="Stevenson D.W."/>
            <person name="Thummler F."/>
            <person name="Tillich M."/>
            <person name="Villarreal Aguilar J.C."/>
            <person name="Widiez T."/>
            <person name="Wong G.K."/>
            <person name="Wymore A."/>
            <person name="Zhang Y."/>
            <person name="Zimmer A.D."/>
            <person name="Quatrano R.S."/>
            <person name="Mayer K.F.X."/>
            <person name="Goodstein D."/>
            <person name="Casacuberta J.M."/>
            <person name="Vandepoele K."/>
            <person name="Reski R."/>
            <person name="Cuming A.C."/>
            <person name="Tuskan G.A."/>
            <person name="Maumus F."/>
            <person name="Salse J."/>
            <person name="Schmutz J."/>
            <person name="Rensing S.A."/>
        </authorList>
    </citation>
    <scope>NUCLEOTIDE SEQUENCE [LARGE SCALE GENOMIC DNA]</scope>
    <source>
        <strain evidence="1 2">cv. Gransden 2004</strain>
    </source>
</reference>